<dbReference type="GO" id="GO:0015424">
    <property type="term" value="F:ABC-type amino acid transporter activity"/>
    <property type="evidence" value="ECO:0007669"/>
    <property type="project" value="InterPro"/>
</dbReference>
<dbReference type="PROSITE" id="PS00211">
    <property type="entry name" value="ABC_TRANSPORTER_1"/>
    <property type="match status" value="1"/>
</dbReference>
<keyword evidence="6 10" id="KW-0067">ATP-binding</keyword>
<evidence type="ECO:0000256" key="8">
    <source>
        <dbReference type="ARBA" id="ARBA00023136"/>
    </source>
</evidence>
<evidence type="ECO:0000256" key="7">
    <source>
        <dbReference type="ARBA" id="ARBA00022970"/>
    </source>
</evidence>
<dbReference type="EMBL" id="QETA01000002">
    <property type="protein sequence ID" value="PWF24200.1"/>
    <property type="molecule type" value="Genomic_DNA"/>
</dbReference>
<evidence type="ECO:0000313" key="11">
    <source>
        <dbReference type="Proteomes" id="UP000245212"/>
    </source>
</evidence>
<dbReference type="PROSITE" id="PS50893">
    <property type="entry name" value="ABC_TRANSPORTER_2"/>
    <property type="match status" value="1"/>
</dbReference>
<name>A0A2V1K5N2_9BURK</name>
<dbReference type="InterPro" id="IPR050086">
    <property type="entry name" value="MetN_ABC_transporter-like"/>
</dbReference>
<dbReference type="PANTHER" id="PTHR43166">
    <property type="entry name" value="AMINO ACID IMPORT ATP-BINDING PROTEIN"/>
    <property type="match status" value="1"/>
</dbReference>
<dbReference type="Gene3D" id="3.40.50.300">
    <property type="entry name" value="P-loop containing nucleotide triphosphate hydrolases"/>
    <property type="match status" value="1"/>
</dbReference>
<evidence type="ECO:0000256" key="4">
    <source>
        <dbReference type="ARBA" id="ARBA00022475"/>
    </source>
</evidence>
<accession>A0A2V1K5N2</accession>
<evidence type="ECO:0000313" key="10">
    <source>
        <dbReference type="EMBL" id="PWF24200.1"/>
    </source>
</evidence>
<evidence type="ECO:0000256" key="5">
    <source>
        <dbReference type="ARBA" id="ARBA00022741"/>
    </source>
</evidence>
<dbReference type="GO" id="GO:0005524">
    <property type="term" value="F:ATP binding"/>
    <property type="evidence" value="ECO:0007669"/>
    <property type="project" value="UniProtKB-KW"/>
</dbReference>
<keyword evidence="3" id="KW-0813">Transport</keyword>
<dbReference type="PANTHER" id="PTHR43166:SF9">
    <property type="entry name" value="GLUTAMATE_ASPARTATE IMPORT ATP-BINDING PROTEIN GLTL"/>
    <property type="match status" value="1"/>
</dbReference>
<comment type="similarity">
    <text evidence="2">Belongs to the ABC transporter superfamily.</text>
</comment>
<reference evidence="11" key="1">
    <citation type="submission" date="2018-05" db="EMBL/GenBank/DDBJ databases">
        <authorList>
            <person name="Li Y."/>
        </authorList>
    </citation>
    <scope>NUCLEOTIDE SEQUENCE [LARGE SCALE GENOMIC DNA]</scope>
    <source>
        <strain evidence="11">3d-2-2</strain>
    </source>
</reference>
<dbReference type="GO" id="GO:0016887">
    <property type="term" value="F:ATP hydrolysis activity"/>
    <property type="evidence" value="ECO:0007669"/>
    <property type="project" value="InterPro"/>
</dbReference>
<feature type="domain" description="ABC transporter" evidence="9">
    <location>
        <begin position="7"/>
        <end position="242"/>
    </location>
</feature>
<keyword evidence="11" id="KW-1185">Reference proteome</keyword>
<dbReference type="SUPFAM" id="SSF52540">
    <property type="entry name" value="P-loop containing nucleoside triphosphate hydrolases"/>
    <property type="match status" value="1"/>
</dbReference>
<evidence type="ECO:0000259" key="9">
    <source>
        <dbReference type="PROSITE" id="PS50893"/>
    </source>
</evidence>
<dbReference type="InterPro" id="IPR003439">
    <property type="entry name" value="ABC_transporter-like_ATP-bd"/>
</dbReference>
<proteinExistence type="inferred from homology"/>
<dbReference type="AlphaFoldDB" id="A0A2V1K5N2"/>
<dbReference type="SMART" id="SM00382">
    <property type="entry name" value="AAA"/>
    <property type="match status" value="1"/>
</dbReference>
<dbReference type="InterPro" id="IPR030679">
    <property type="entry name" value="ABC_ATPase_HisP-typ"/>
</dbReference>
<dbReference type="InterPro" id="IPR017871">
    <property type="entry name" value="ABC_transporter-like_CS"/>
</dbReference>
<evidence type="ECO:0000256" key="3">
    <source>
        <dbReference type="ARBA" id="ARBA00022448"/>
    </source>
</evidence>
<keyword evidence="5" id="KW-0547">Nucleotide-binding</keyword>
<evidence type="ECO:0000256" key="2">
    <source>
        <dbReference type="ARBA" id="ARBA00005417"/>
    </source>
</evidence>
<evidence type="ECO:0000256" key="6">
    <source>
        <dbReference type="ARBA" id="ARBA00022840"/>
    </source>
</evidence>
<dbReference type="Pfam" id="PF00005">
    <property type="entry name" value="ABC_tran"/>
    <property type="match status" value="1"/>
</dbReference>
<keyword evidence="4" id="KW-1003">Cell membrane</keyword>
<keyword evidence="7" id="KW-0029">Amino-acid transport</keyword>
<dbReference type="InterPro" id="IPR027417">
    <property type="entry name" value="P-loop_NTPase"/>
</dbReference>
<comment type="caution">
    <text evidence="10">The sequence shown here is derived from an EMBL/GenBank/DDBJ whole genome shotgun (WGS) entry which is preliminary data.</text>
</comment>
<evidence type="ECO:0000256" key="1">
    <source>
        <dbReference type="ARBA" id="ARBA00004202"/>
    </source>
</evidence>
<sequence>MNTPLILQVNRLHKNYGATPVLRGINLDVRAGELISVIGPSGSGKSTLLRCCNRMEEASGGEILVEGHDISHARGKTLNQLRLRLGMVFQSFNLYPHLTVKGNVTLALRKVKKFDATSADQLALAALECVGMAHKADARPSQLSGGQQQRVGIARAIALEPAMILFDEPTSALDPEMVDGVLEVMRELRASGMTMMVVTHEMSFAQAASDRVIFMDQGVIVEQGTPAQIFGAPTQPRTAAFISRSAQRAGALS</sequence>
<comment type="subcellular location">
    <subcellularLocation>
        <location evidence="1">Cell membrane</location>
        <topology evidence="1">Peripheral membrane protein</topology>
    </subcellularLocation>
</comment>
<gene>
    <name evidence="10" type="ORF">DD235_05365</name>
</gene>
<dbReference type="GO" id="GO:0005886">
    <property type="term" value="C:plasma membrane"/>
    <property type="evidence" value="ECO:0007669"/>
    <property type="project" value="UniProtKB-SubCell"/>
</dbReference>
<organism evidence="10 11">
    <name type="scientific">Corticimicrobacter populi</name>
    <dbReference type="NCBI Taxonomy" id="2175229"/>
    <lineage>
        <taxon>Bacteria</taxon>
        <taxon>Pseudomonadati</taxon>
        <taxon>Pseudomonadota</taxon>
        <taxon>Betaproteobacteria</taxon>
        <taxon>Burkholderiales</taxon>
        <taxon>Alcaligenaceae</taxon>
        <taxon>Corticimicrobacter</taxon>
    </lineage>
</organism>
<dbReference type="InterPro" id="IPR003593">
    <property type="entry name" value="AAA+_ATPase"/>
</dbReference>
<dbReference type="Proteomes" id="UP000245212">
    <property type="component" value="Unassembled WGS sequence"/>
</dbReference>
<dbReference type="PIRSF" id="PIRSF039085">
    <property type="entry name" value="ABC_ATPase_HisP"/>
    <property type="match status" value="1"/>
</dbReference>
<keyword evidence="8" id="KW-0472">Membrane</keyword>
<protein>
    <submittedName>
        <fullName evidence="10">Ectoine/hydroxyectoine ABC transporter ATP-binding protein EhuA</fullName>
    </submittedName>
</protein>
<dbReference type="CDD" id="cd03262">
    <property type="entry name" value="ABC_HisP_GlnQ"/>
    <property type="match status" value="1"/>
</dbReference>
<dbReference type="RefSeq" id="WP_109061478.1">
    <property type="nucleotide sequence ID" value="NZ_QETA01000002.1"/>
</dbReference>